<dbReference type="InterPro" id="IPR013901">
    <property type="entry name" value="Anthrone_oxy"/>
</dbReference>
<feature type="transmembrane region" description="Helical" evidence="1">
    <location>
        <begin position="64"/>
        <end position="89"/>
    </location>
</feature>
<dbReference type="EMBL" id="CP157967">
    <property type="protein sequence ID" value="XBU00527.1"/>
    <property type="molecule type" value="Genomic_DNA"/>
</dbReference>
<dbReference type="RefSeq" id="WP_350019267.1">
    <property type="nucleotide sequence ID" value="NZ_CP157967.1"/>
</dbReference>
<reference evidence="2" key="1">
    <citation type="submission" date="2024-06" db="EMBL/GenBank/DDBJ databases">
        <authorList>
            <person name="Li T."/>
            <person name="Gao R."/>
        </authorList>
    </citation>
    <scope>NUCLEOTIDE SEQUENCE</scope>
    <source>
        <strain evidence="2">ZPR4</strain>
    </source>
</reference>
<protein>
    <submittedName>
        <fullName evidence="2">Anthrone oxygenase family protein</fullName>
    </submittedName>
</protein>
<keyword evidence="1" id="KW-0812">Transmembrane</keyword>
<organism evidence="2">
    <name type="scientific">Rhizobium sp. ZPR4</name>
    <dbReference type="NCBI Taxonomy" id="3158966"/>
    <lineage>
        <taxon>Bacteria</taxon>
        <taxon>Pseudomonadati</taxon>
        <taxon>Pseudomonadota</taxon>
        <taxon>Alphaproteobacteria</taxon>
        <taxon>Hyphomicrobiales</taxon>
        <taxon>Rhizobiaceae</taxon>
        <taxon>Rhizobium/Agrobacterium group</taxon>
        <taxon>Rhizobium</taxon>
    </lineage>
</organism>
<sequence length="188" mass="20830">MRNDPHRWKFRNGGCCEAEPMFPALQILTILAVAIAMALALAHLLELPGKMRLSKEDYLTVQRIYYPGFTIGGVAEPIGALLLLLLLFLTPASIIAFWLFAAAFAAMATMHAVFWLLIQPVNNFWLKDAELKGLGAGFFSHDPVGGHRIETDAEADWTMLRDLWEWSHAARAVLGLLAFILLVTAIAL</sequence>
<evidence type="ECO:0000313" key="2">
    <source>
        <dbReference type="EMBL" id="XBU00527.1"/>
    </source>
</evidence>
<dbReference type="AlphaFoldDB" id="A0AAU7SDX2"/>
<accession>A0AAU7SDX2</accession>
<feature type="transmembrane region" description="Helical" evidence="1">
    <location>
        <begin position="21"/>
        <end position="44"/>
    </location>
</feature>
<name>A0AAU7SDX2_9HYPH</name>
<proteinExistence type="predicted"/>
<evidence type="ECO:0000256" key="1">
    <source>
        <dbReference type="SAM" id="Phobius"/>
    </source>
</evidence>
<feature type="transmembrane region" description="Helical" evidence="1">
    <location>
        <begin position="96"/>
        <end position="118"/>
    </location>
</feature>
<feature type="transmembrane region" description="Helical" evidence="1">
    <location>
        <begin position="169"/>
        <end position="187"/>
    </location>
</feature>
<keyword evidence="1" id="KW-0472">Membrane</keyword>
<keyword evidence="1" id="KW-1133">Transmembrane helix</keyword>
<dbReference type="Pfam" id="PF08592">
    <property type="entry name" value="Anthrone_oxy"/>
    <property type="match status" value="1"/>
</dbReference>
<gene>
    <name evidence="2" type="ORF">ABOK31_03120</name>
</gene>